<evidence type="ECO:0000313" key="1">
    <source>
        <dbReference type="EMBL" id="GKV09898.1"/>
    </source>
</evidence>
<organism evidence="1 2">
    <name type="scientific">Rubroshorea leprosula</name>
    <dbReference type="NCBI Taxonomy" id="152421"/>
    <lineage>
        <taxon>Eukaryota</taxon>
        <taxon>Viridiplantae</taxon>
        <taxon>Streptophyta</taxon>
        <taxon>Embryophyta</taxon>
        <taxon>Tracheophyta</taxon>
        <taxon>Spermatophyta</taxon>
        <taxon>Magnoliopsida</taxon>
        <taxon>eudicotyledons</taxon>
        <taxon>Gunneridae</taxon>
        <taxon>Pentapetalae</taxon>
        <taxon>rosids</taxon>
        <taxon>malvids</taxon>
        <taxon>Malvales</taxon>
        <taxon>Dipterocarpaceae</taxon>
        <taxon>Rubroshorea</taxon>
    </lineage>
</organism>
<proteinExistence type="predicted"/>
<dbReference type="Proteomes" id="UP001054252">
    <property type="component" value="Unassembled WGS sequence"/>
</dbReference>
<dbReference type="AlphaFoldDB" id="A0AAV5JBM4"/>
<comment type="caution">
    <text evidence="1">The sequence shown here is derived from an EMBL/GenBank/DDBJ whole genome shotgun (WGS) entry which is preliminary data.</text>
</comment>
<protein>
    <submittedName>
        <fullName evidence="1">Uncharacterized protein</fullName>
    </submittedName>
</protein>
<keyword evidence="2" id="KW-1185">Reference proteome</keyword>
<sequence>MALVSTQKLAGYSTSSTRGKLTLPQHVVGKIGMLFPPELQNEGNAKFNMFLEVPNEGSRPFVVTTSLQKLRKAEEKVERAPEADRIDELDAMDEDVVPEQAPIKMEFDLNEPVQLDMEINLNQPNQPVRMEFDLNELAHPNMESVSAVDLVLPKDKDSNASIERIGAFIDNGLVTGESKELCVVSNAGVYISVDSTNQMDRAMLMGFLISRVDKILPGQWFGGR</sequence>
<dbReference type="EMBL" id="BPVZ01000031">
    <property type="protein sequence ID" value="GKV09898.1"/>
    <property type="molecule type" value="Genomic_DNA"/>
</dbReference>
<reference evidence="1 2" key="1">
    <citation type="journal article" date="2021" name="Commun. Biol.">
        <title>The genome of Shorea leprosula (Dipterocarpaceae) highlights the ecological relevance of drought in aseasonal tropical rainforests.</title>
        <authorList>
            <person name="Ng K.K.S."/>
            <person name="Kobayashi M.J."/>
            <person name="Fawcett J.A."/>
            <person name="Hatakeyama M."/>
            <person name="Paape T."/>
            <person name="Ng C.H."/>
            <person name="Ang C.C."/>
            <person name="Tnah L.H."/>
            <person name="Lee C.T."/>
            <person name="Nishiyama T."/>
            <person name="Sese J."/>
            <person name="O'Brien M.J."/>
            <person name="Copetti D."/>
            <person name="Mohd Noor M.I."/>
            <person name="Ong R.C."/>
            <person name="Putra M."/>
            <person name="Sireger I.Z."/>
            <person name="Indrioko S."/>
            <person name="Kosugi Y."/>
            <person name="Izuno A."/>
            <person name="Isagi Y."/>
            <person name="Lee S.L."/>
            <person name="Shimizu K.K."/>
        </authorList>
    </citation>
    <scope>NUCLEOTIDE SEQUENCE [LARGE SCALE GENOMIC DNA]</scope>
    <source>
        <strain evidence="1">214</strain>
    </source>
</reference>
<name>A0AAV5JBM4_9ROSI</name>
<accession>A0AAV5JBM4</accession>
<gene>
    <name evidence="1" type="ORF">SLEP1_g21332</name>
</gene>
<evidence type="ECO:0000313" key="2">
    <source>
        <dbReference type="Proteomes" id="UP001054252"/>
    </source>
</evidence>